<evidence type="ECO:0000313" key="1">
    <source>
        <dbReference type="EMBL" id="JAH93440.1"/>
    </source>
</evidence>
<organism evidence="1">
    <name type="scientific">Anguilla anguilla</name>
    <name type="common">European freshwater eel</name>
    <name type="synonym">Muraena anguilla</name>
    <dbReference type="NCBI Taxonomy" id="7936"/>
    <lineage>
        <taxon>Eukaryota</taxon>
        <taxon>Metazoa</taxon>
        <taxon>Chordata</taxon>
        <taxon>Craniata</taxon>
        <taxon>Vertebrata</taxon>
        <taxon>Euteleostomi</taxon>
        <taxon>Actinopterygii</taxon>
        <taxon>Neopterygii</taxon>
        <taxon>Teleostei</taxon>
        <taxon>Anguilliformes</taxon>
        <taxon>Anguillidae</taxon>
        <taxon>Anguilla</taxon>
    </lineage>
</organism>
<accession>A0A0E9WV68</accession>
<name>A0A0E9WV68_ANGAN</name>
<reference evidence="1" key="2">
    <citation type="journal article" date="2015" name="Fish Shellfish Immunol.">
        <title>Early steps in the European eel (Anguilla anguilla)-Vibrio vulnificus interaction in the gills: Role of the RtxA13 toxin.</title>
        <authorList>
            <person name="Callol A."/>
            <person name="Pajuelo D."/>
            <person name="Ebbesson L."/>
            <person name="Teles M."/>
            <person name="MacKenzie S."/>
            <person name="Amaro C."/>
        </authorList>
    </citation>
    <scope>NUCLEOTIDE SEQUENCE</scope>
</reference>
<proteinExistence type="predicted"/>
<sequence>MELCTLLLKPWAGAVGLHGPVSIYGPRSLSWPSWYGKALPAYCSGSSCMMEPFERQGTPTKQFYHLWNSNQDQAPCTCVFCSIICVYTKYKSFQRCH</sequence>
<reference evidence="1" key="1">
    <citation type="submission" date="2014-11" db="EMBL/GenBank/DDBJ databases">
        <authorList>
            <person name="Amaro Gonzalez C."/>
        </authorList>
    </citation>
    <scope>NUCLEOTIDE SEQUENCE</scope>
</reference>
<dbReference type="EMBL" id="GBXM01015137">
    <property type="protein sequence ID" value="JAH93440.1"/>
    <property type="molecule type" value="Transcribed_RNA"/>
</dbReference>
<protein>
    <submittedName>
        <fullName evidence="1">Uncharacterized protein</fullName>
    </submittedName>
</protein>
<dbReference type="AlphaFoldDB" id="A0A0E9WV68"/>